<sequence>MYIGSTVGSKSRWRSWWARESRRGELGDVAGEGVKEADGGVPVALQEEEAVWGVEDAVVAEEREGDADECGGGGGGEVEEAGVAGERAVAREAAEALREHHPPRAGVEARVQHAAAPRGGRGGAPRRAHRPEPDVVRRRTPPPPRGDELRQLGRQIRPADAAALLRHLSRRRLAVAAAASLRLPGAKQTGG</sequence>
<feature type="non-terminal residue" evidence="2">
    <location>
        <position position="191"/>
    </location>
</feature>
<dbReference type="InParanoid" id="A0A0P0X2T7"/>
<keyword evidence="3" id="KW-1185">Reference proteome</keyword>
<evidence type="ECO:0000313" key="2">
    <source>
        <dbReference type="EMBL" id="BAT00294.1"/>
    </source>
</evidence>
<protein>
    <submittedName>
        <fullName evidence="2">Os07g0176966 protein</fullName>
    </submittedName>
</protein>
<reference evidence="2 3" key="3">
    <citation type="journal article" date="2013" name="Rice">
        <title>Improvement of the Oryza sativa Nipponbare reference genome using next generation sequence and optical map data.</title>
        <authorList>
            <person name="Kawahara Y."/>
            <person name="de la Bastide M."/>
            <person name="Hamilton J.P."/>
            <person name="Kanamori H."/>
            <person name="McCombie W.R."/>
            <person name="Ouyang S."/>
            <person name="Schwartz D.C."/>
            <person name="Tanaka T."/>
            <person name="Wu J."/>
            <person name="Zhou S."/>
            <person name="Childs K.L."/>
            <person name="Davidson R.M."/>
            <person name="Lin H."/>
            <person name="Quesada-Ocampo L."/>
            <person name="Vaillancourt B."/>
            <person name="Sakai H."/>
            <person name="Lee S.S."/>
            <person name="Kim J."/>
            <person name="Numa H."/>
            <person name="Itoh T."/>
            <person name="Buell C.R."/>
            <person name="Matsumoto T."/>
        </authorList>
    </citation>
    <scope>NUCLEOTIDE SEQUENCE [LARGE SCALE GENOMIC DNA]</scope>
    <source>
        <strain evidence="3">cv. Nipponbare</strain>
    </source>
</reference>
<reference evidence="3" key="1">
    <citation type="journal article" date="2005" name="Nature">
        <title>The map-based sequence of the rice genome.</title>
        <authorList>
            <consortium name="International rice genome sequencing project (IRGSP)"/>
            <person name="Matsumoto T."/>
            <person name="Wu J."/>
            <person name="Kanamori H."/>
            <person name="Katayose Y."/>
            <person name="Fujisawa M."/>
            <person name="Namiki N."/>
            <person name="Mizuno H."/>
            <person name="Yamamoto K."/>
            <person name="Antonio B.A."/>
            <person name="Baba T."/>
            <person name="Sakata K."/>
            <person name="Nagamura Y."/>
            <person name="Aoki H."/>
            <person name="Arikawa K."/>
            <person name="Arita K."/>
            <person name="Bito T."/>
            <person name="Chiden Y."/>
            <person name="Fujitsuka N."/>
            <person name="Fukunaka R."/>
            <person name="Hamada M."/>
            <person name="Harada C."/>
            <person name="Hayashi A."/>
            <person name="Hijishita S."/>
            <person name="Honda M."/>
            <person name="Hosokawa S."/>
            <person name="Ichikawa Y."/>
            <person name="Idonuma A."/>
            <person name="Iijima M."/>
            <person name="Ikeda M."/>
            <person name="Ikeno M."/>
            <person name="Ito K."/>
            <person name="Ito S."/>
            <person name="Ito T."/>
            <person name="Ito Y."/>
            <person name="Ito Y."/>
            <person name="Iwabuchi A."/>
            <person name="Kamiya K."/>
            <person name="Karasawa W."/>
            <person name="Kurita K."/>
            <person name="Katagiri S."/>
            <person name="Kikuta A."/>
            <person name="Kobayashi H."/>
            <person name="Kobayashi N."/>
            <person name="Machita K."/>
            <person name="Maehara T."/>
            <person name="Masukawa M."/>
            <person name="Mizubayashi T."/>
            <person name="Mukai Y."/>
            <person name="Nagasaki H."/>
            <person name="Nagata Y."/>
            <person name="Naito S."/>
            <person name="Nakashima M."/>
            <person name="Nakama Y."/>
            <person name="Nakamichi Y."/>
            <person name="Nakamura M."/>
            <person name="Meguro A."/>
            <person name="Negishi M."/>
            <person name="Ohta I."/>
            <person name="Ohta T."/>
            <person name="Okamoto M."/>
            <person name="Ono N."/>
            <person name="Saji S."/>
            <person name="Sakaguchi M."/>
            <person name="Sakai K."/>
            <person name="Shibata M."/>
            <person name="Shimokawa T."/>
            <person name="Song J."/>
            <person name="Takazaki Y."/>
            <person name="Terasawa K."/>
            <person name="Tsugane M."/>
            <person name="Tsuji K."/>
            <person name="Ueda S."/>
            <person name="Waki K."/>
            <person name="Yamagata H."/>
            <person name="Yamamoto M."/>
            <person name="Yamamoto S."/>
            <person name="Yamane H."/>
            <person name="Yoshiki S."/>
            <person name="Yoshihara R."/>
            <person name="Yukawa K."/>
            <person name="Zhong H."/>
            <person name="Yano M."/>
            <person name="Yuan Q."/>
            <person name="Ouyang S."/>
            <person name="Liu J."/>
            <person name="Jones K.M."/>
            <person name="Gansberger K."/>
            <person name="Moffat K."/>
            <person name="Hill J."/>
            <person name="Bera J."/>
            <person name="Fadrosh D."/>
            <person name="Jin S."/>
            <person name="Johri S."/>
            <person name="Kim M."/>
            <person name="Overton L."/>
            <person name="Reardon M."/>
            <person name="Tsitrin T."/>
            <person name="Vuong H."/>
            <person name="Weaver B."/>
            <person name="Ciecko A."/>
            <person name="Tallon L."/>
            <person name="Jackson J."/>
            <person name="Pai G."/>
            <person name="Aken S.V."/>
            <person name="Utterback T."/>
            <person name="Reidmuller S."/>
            <person name="Feldblyum T."/>
            <person name="Hsiao J."/>
            <person name="Zismann V."/>
            <person name="Iobst S."/>
            <person name="de Vazeille A.R."/>
            <person name="Buell C.R."/>
            <person name="Ying K."/>
            <person name="Li Y."/>
            <person name="Lu T."/>
            <person name="Huang Y."/>
            <person name="Zhao Q."/>
            <person name="Feng Q."/>
            <person name="Zhang L."/>
            <person name="Zhu J."/>
            <person name="Weng Q."/>
            <person name="Mu J."/>
            <person name="Lu Y."/>
            <person name="Fan D."/>
            <person name="Liu Y."/>
            <person name="Guan J."/>
            <person name="Zhang Y."/>
            <person name="Yu S."/>
            <person name="Liu X."/>
            <person name="Zhang Y."/>
            <person name="Hong G."/>
            <person name="Han B."/>
            <person name="Choisne N."/>
            <person name="Demange N."/>
            <person name="Orjeda G."/>
            <person name="Samain S."/>
            <person name="Cattolico L."/>
            <person name="Pelletier E."/>
            <person name="Couloux A."/>
            <person name="Segurens B."/>
            <person name="Wincker P."/>
            <person name="D'Hont A."/>
            <person name="Scarpelli C."/>
            <person name="Weissenbach J."/>
            <person name="Salanoubat M."/>
            <person name="Quetier F."/>
            <person name="Yu Y."/>
            <person name="Kim H.R."/>
            <person name="Rambo T."/>
            <person name="Currie J."/>
            <person name="Collura K."/>
            <person name="Luo M."/>
            <person name="Yang T."/>
            <person name="Ammiraju J.S.S."/>
            <person name="Engler F."/>
            <person name="Soderlund C."/>
            <person name="Wing R.A."/>
            <person name="Palmer L.E."/>
            <person name="de la Bastide M."/>
            <person name="Spiegel L."/>
            <person name="Nascimento L."/>
            <person name="Zutavern T."/>
            <person name="O'Shaughnessy A."/>
            <person name="Dike S."/>
            <person name="Dedhia N."/>
            <person name="Preston R."/>
            <person name="Balija V."/>
            <person name="McCombie W.R."/>
            <person name="Chow T."/>
            <person name="Chen H."/>
            <person name="Chung M."/>
            <person name="Chen C."/>
            <person name="Shaw J."/>
            <person name="Wu H."/>
            <person name="Hsiao K."/>
            <person name="Chao Y."/>
            <person name="Chu M."/>
            <person name="Cheng C."/>
            <person name="Hour A."/>
            <person name="Lee P."/>
            <person name="Lin S."/>
            <person name="Lin Y."/>
            <person name="Liou J."/>
            <person name="Liu S."/>
            <person name="Hsing Y."/>
            <person name="Raghuvanshi S."/>
            <person name="Mohanty A."/>
            <person name="Bharti A.K."/>
            <person name="Gaur A."/>
            <person name="Gupta V."/>
            <person name="Kumar D."/>
            <person name="Ravi V."/>
            <person name="Vij S."/>
            <person name="Kapur A."/>
            <person name="Khurana P."/>
            <person name="Khurana P."/>
            <person name="Khurana J.P."/>
            <person name="Tyagi A.K."/>
            <person name="Gaikwad K."/>
            <person name="Singh A."/>
            <person name="Dalal V."/>
            <person name="Srivastava S."/>
            <person name="Dixit A."/>
            <person name="Pal A.K."/>
            <person name="Ghazi I.A."/>
            <person name="Yadav M."/>
            <person name="Pandit A."/>
            <person name="Bhargava A."/>
            <person name="Sureshbabu K."/>
            <person name="Batra K."/>
            <person name="Sharma T.R."/>
            <person name="Mohapatra T."/>
            <person name="Singh N.K."/>
            <person name="Messing J."/>
            <person name="Nelson A.B."/>
            <person name="Fuks G."/>
            <person name="Kavchok S."/>
            <person name="Keizer G."/>
            <person name="Linton E."/>
            <person name="Llaca V."/>
            <person name="Song R."/>
            <person name="Tanyolac B."/>
            <person name="Young S."/>
            <person name="Ho-Il K."/>
            <person name="Hahn J.H."/>
            <person name="Sangsakoo G."/>
            <person name="Vanavichit A."/>
            <person name="de Mattos Luiz.A.T."/>
            <person name="Zimmer P.D."/>
            <person name="Malone G."/>
            <person name="Dellagostin O."/>
            <person name="de Oliveira A.C."/>
            <person name="Bevan M."/>
            <person name="Bancroft I."/>
            <person name="Minx P."/>
            <person name="Cordum H."/>
            <person name="Wilson R."/>
            <person name="Cheng Z."/>
            <person name="Jin W."/>
            <person name="Jiang J."/>
            <person name="Leong S.A."/>
            <person name="Iwama H."/>
            <person name="Gojobori T."/>
            <person name="Itoh T."/>
            <person name="Niimura Y."/>
            <person name="Fujii Y."/>
            <person name="Habara T."/>
            <person name="Sakai H."/>
            <person name="Sato Y."/>
            <person name="Wilson G."/>
            <person name="Kumar K."/>
            <person name="McCouch S."/>
            <person name="Juretic N."/>
            <person name="Hoen D."/>
            <person name="Wright S."/>
            <person name="Bruskiewich R."/>
            <person name="Bureau T."/>
            <person name="Miyao A."/>
            <person name="Hirochika H."/>
            <person name="Nishikawa T."/>
            <person name="Kadowaki K."/>
            <person name="Sugiura M."/>
            <person name="Burr B."/>
            <person name="Sasaki T."/>
        </authorList>
    </citation>
    <scope>NUCLEOTIDE SEQUENCE [LARGE SCALE GENOMIC DNA]</scope>
    <source>
        <strain evidence="3">cv. Nipponbare</strain>
    </source>
</reference>
<dbReference type="PaxDb" id="39947-A0A0P0X2T7"/>
<accession>A0A0P0X2T7</accession>
<feature type="compositionally biased region" description="Basic and acidic residues" evidence="1">
    <location>
        <begin position="88"/>
        <end position="102"/>
    </location>
</feature>
<reference evidence="2 3" key="2">
    <citation type="journal article" date="2013" name="Plant Cell Physiol.">
        <title>Rice Annotation Project Database (RAP-DB): an integrative and interactive database for rice genomics.</title>
        <authorList>
            <person name="Sakai H."/>
            <person name="Lee S.S."/>
            <person name="Tanaka T."/>
            <person name="Numa H."/>
            <person name="Kim J."/>
            <person name="Kawahara Y."/>
            <person name="Wakimoto H."/>
            <person name="Yang C.C."/>
            <person name="Iwamoto M."/>
            <person name="Abe T."/>
            <person name="Yamada Y."/>
            <person name="Muto A."/>
            <person name="Inokuchi H."/>
            <person name="Ikemura T."/>
            <person name="Matsumoto T."/>
            <person name="Sasaki T."/>
            <person name="Itoh T."/>
        </authorList>
    </citation>
    <scope>NUCLEOTIDE SEQUENCE [LARGE SCALE GENOMIC DNA]</scope>
    <source>
        <strain evidence="3">cv. Nipponbare</strain>
    </source>
</reference>
<feature type="region of interest" description="Disordered" evidence="1">
    <location>
        <begin position="62"/>
        <end position="155"/>
    </location>
</feature>
<dbReference type="EMBL" id="AP014963">
    <property type="protein sequence ID" value="BAT00294.1"/>
    <property type="molecule type" value="Genomic_DNA"/>
</dbReference>
<dbReference type="Proteomes" id="UP000059680">
    <property type="component" value="Chromosome 7"/>
</dbReference>
<name>A0A0P0X2T7_ORYSJ</name>
<evidence type="ECO:0000256" key="1">
    <source>
        <dbReference type="SAM" id="MobiDB-lite"/>
    </source>
</evidence>
<proteinExistence type="predicted"/>
<dbReference type="FunCoup" id="A0A0P0X2T7">
    <property type="interactions" value="1"/>
</dbReference>
<organism evidence="2 3">
    <name type="scientific">Oryza sativa subsp. japonica</name>
    <name type="common">Rice</name>
    <dbReference type="NCBI Taxonomy" id="39947"/>
    <lineage>
        <taxon>Eukaryota</taxon>
        <taxon>Viridiplantae</taxon>
        <taxon>Streptophyta</taxon>
        <taxon>Embryophyta</taxon>
        <taxon>Tracheophyta</taxon>
        <taxon>Spermatophyta</taxon>
        <taxon>Magnoliopsida</taxon>
        <taxon>Liliopsida</taxon>
        <taxon>Poales</taxon>
        <taxon>Poaceae</taxon>
        <taxon>BOP clade</taxon>
        <taxon>Oryzoideae</taxon>
        <taxon>Oryzeae</taxon>
        <taxon>Oryzinae</taxon>
        <taxon>Oryza</taxon>
        <taxon>Oryza sativa</taxon>
    </lineage>
</organism>
<dbReference type="AlphaFoldDB" id="A0A0P0X2T7"/>
<evidence type="ECO:0000313" key="3">
    <source>
        <dbReference type="Proteomes" id="UP000059680"/>
    </source>
</evidence>
<gene>
    <name evidence="2" type="ordered locus">Os07g0176966</name>
    <name evidence="2" type="ORF">OSNPB_070176966</name>
</gene>